<dbReference type="EMBL" id="FOQO01000003">
    <property type="protein sequence ID" value="SFI31028.1"/>
    <property type="molecule type" value="Genomic_DNA"/>
</dbReference>
<gene>
    <name evidence="2" type="ORF">SAMN05444682_103231</name>
</gene>
<dbReference type="AlphaFoldDB" id="A0A1I3H5I9"/>
<feature type="signal peptide" evidence="1">
    <location>
        <begin position="1"/>
        <end position="19"/>
    </location>
</feature>
<dbReference type="RefSeq" id="WP_090626024.1">
    <property type="nucleotide sequence ID" value="NZ_FOQO01000003.1"/>
</dbReference>
<feature type="chain" id="PRO_5011498686" description="GLPGLI family protein" evidence="1">
    <location>
        <begin position="20"/>
        <end position="260"/>
    </location>
</feature>
<keyword evidence="3" id="KW-1185">Reference proteome</keyword>
<dbReference type="Proteomes" id="UP000198670">
    <property type="component" value="Unassembled WGS sequence"/>
</dbReference>
<reference evidence="2 3" key="1">
    <citation type="submission" date="2016-10" db="EMBL/GenBank/DDBJ databases">
        <authorList>
            <person name="de Groot N.N."/>
        </authorList>
    </citation>
    <scope>NUCLEOTIDE SEQUENCE [LARGE SCALE GENOMIC DNA]</scope>
    <source>
        <strain evidence="2 3">RK1</strain>
    </source>
</reference>
<accession>A0A1I3H5I9</accession>
<sequence length="260" mass="28697">MEKLSLGLIASLLISTAAAQDSLYVFQVKGEVILVTGKADRMAKKGSLLTASSSLRLGNGASLTAIDQRGVTYEAVGPATVGFQQLLARKGKPRGSNMTAQYLTYVWKEFVGGERNETLIGAAFRGEMRMLTPTDSAKVVNSKVRFNWKTDSLATAYYVLIRNIETGELAKFETDGSRLALYGDNSVFAGGSYVEWTVTTEAFPNLNNLPFFVFELIDRNTYRQLETEHQAFIDDLRLLGMDERAIADALCETFGICRFH</sequence>
<proteinExistence type="predicted"/>
<dbReference type="OrthoDB" id="1177628at2"/>
<keyword evidence="1" id="KW-0732">Signal</keyword>
<evidence type="ECO:0000313" key="2">
    <source>
        <dbReference type="EMBL" id="SFI31028.1"/>
    </source>
</evidence>
<organism evidence="2 3">
    <name type="scientific">Parapedobacter indicus</name>
    <dbReference type="NCBI Taxonomy" id="1477437"/>
    <lineage>
        <taxon>Bacteria</taxon>
        <taxon>Pseudomonadati</taxon>
        <taxon>Bacteroidota</taxon>
        <taxon>Sphingobacteriia</taxon>
        <taxon>Sphingobacteriales</taxon>
        <taxon>Sphingobacteriaceae</taxon>
        <taxon>Parapedobacter</taxon>
    </lineage>
</organism>
<protein>
    <recommendedName>
        <fullName evidence="4">GLPGLI family protein</fullName>
    </recommendedName>
</protein>
<evidence type="ECO:0000313" key="3">
    <source>
        <dbReference type="Proteomes" id="UP000198670"/>
    </source>
</evidence>
<name>A0A1I3H5I9_9SPHI</name>
<dbReference type="STRING" id="1477437.SAMN05444682_103231"/>
<evidence type="ECO:0008006" key="4">
    <source>
        <dbReference type="Google" id="ProtNLM"/>
    </source>
</evidence>
<evidence type="ECO:0000256" key="1">
    <source>
        <dbReference type="SAM" id="SignalP"/>
    </source>
</evidence>